<organism evidence="2 3">
    <name type="scientific">Rubellimicrobium mesophilum DSM 19309</name>
    <dbReference type="NCBI Taxonomy" id="442562"/>
    <lineage>
        <taxon>Bacteria</taxon>
        <taxon>Pseudomonadati</taxon>
        <taxon>Pseudomonadota</taxon>
        <taxon>Alphaproteobacteria</taxon>
        <taxon>Rhodobacterales</taxon>
        <taxon>Roseobacteraceae</taxon>
        <taxon>Rubellimicrobium</taxon>
    </lineage>
</organism>
<evidence type="ECO:0000313" key="3">
    <source>
        <dbReference type="Proteomes" id="UP000019666"/>
    </source>
</evidence>
<protein>
    <submittedName>
        <fullName evidence="2">Uncharacterized protein</fullName>
    </submittedName>
</protein>
<accession>A0A017HKW7</accession>
<reference evidence="2 3" key="1">
    <citation type="submission" date="2013-02" db="EMBL/GenBank/DDBJ databases">
        <authorList>
            <person name="Fiebig A."/>
            <person name="Goeker M."/>
            <person name="Klenk H.-P.P."/>
        </authorList>
    </citation>
    <scope>NUCLEOTIDE SEQUENCE [LARGE SCALE GENOMIC DNA]</scope>
    <source>
        <strain evidence="2 3">DSM 19309</strain>
    </source>
</reference>
<evidence type="ECO:0000256" key="1">
    <source>
        <dbReference type="SAM" id="MobiDB-lite"/>
    </source>
</evidence>
<feature type="region of interest" description="Disordered" evidence="1">
    <location>
        <begin position="1"/>
        <end position="134"/>
    </location>
</feature>
<dbReference type="EMBL" id="AOSK01000104">
    <property type="protein sequence ID" value="EYD74818.1"/>
    <property type="molecule type" value="Genomic_DNA"/>
</dbReference>
<evidence type="ECO:0000313" key="2">
    <source>
        <dbReference type="EMBL" id="EYD74818.1"/>
    </source>
</evidence>
<comment type="caution">
    <text evidence="2">The sequence shown here is derived from an EMBL/GenBank/DDBJ whole genome shotgun (WGS) entry which is preliminary data.</text>
</comment>
<name>A0A017HKW7_9RHOB</name>
<sequence length="134" mass="14030">MVHPDAVAPPGEVRSRPALGRPVLHGRRRLDGRGRGDSGRCGRTPRSRGPGVPGVEPGLQRVHEDRNALQGARLARGAPRRHHGHEADQGHQKANGPQDGSDHAAPPCRPGMGPGRSSPPILAGVWPGEAAPGR</sequence>
<dbReference type="AlphaFoldDB" id="A0A017HKW7"/>
<feature type="compositionally biased region" description="Basic and acidic residues" evidence="1">
    <location>
        <begin position="29"/>
        <end position="40"/>
    </location>
</feature>
<dbReference type="Proteomes" id="UP000019666">
    <property type="component" value="Unassembled WGS sequence"/>
</dbReference>
<dbReference type="HOGENOM" id="CLU_1894655_0_0_5"/>
<gene>
    <name evidence="2" type="ORF">Rumeso_03630</name>
</gene>
<keyword evidence="3" id="KW-1185">Reference proteome</keyword>
<proteinExistence type="predicted"/>